<accession>A0ABU6Z554</accession>
<gene>
    <name evidence="1" type="ORF">PIB30_019801</name>
</gene>
<organism evidence="1 2">
    <name type="scientific">Stylosanthes scabra</name>
    <dbReference type="NCBI Taxonomy" id="79078"/>
    <lineage>
        <taxon>Eukaryota</taxon>
        <taxon>Viridiplantae</taxon>
        <taxon>Streptophyta</taxon>
        <taxon>Embryophyta</taxon>
        <taxon>Tracheophyta</taxon>
        <taxon>Spermatophyta</taxon>
        <taxon>Magnoliopsida</taxon>
        <taxon>eudicotyledons</taxon>
        <taxon>Gunneridae</taxon>
        <taxon>Pentapetalae</taxon>
        <taxon>rosids</taxon>
        <taxon>fabids</taxon>
        <taxon>Fabales</taxon>
        <taxon>Fabaceae</taxon>
        <taxon>Papilionoideae</taxon>
        <taxon>50 kb inversion clade</taxon>
        <taxon>dalbergioids sensu lato</taxon>
        <taxon>Dalbergieae</taxon>
        <taxon>Pterocarpus clade</taxon>
        <taxon>Stylosanthes</taxon>
    </lineage>
</organism>
<reference evidence="1 2" key="1">
    <citation type="journal article" date="2023" name="Plants (Basel)">
        <title>Bridging the Gap: Combining Genomics and Transcriptomics Approaches to Understand Stylosanthes scabra, an Orphan Legume from the Brazilian Caatinga.</title>
        <authorList>
            <person name="Ferreira-Neto J.R.C."/>
            <person name="da Silva M.D."/>
            <person name="Binneck E."/>
            <person name="de Melo N.F."/>
            <person name="da Silva R.H."/>
            <person name="de Melo A.L.T.M."/>
            <person name="Pandolfi V."/>
            <person name="Bustamante F.O."/>
            <person name="Brasileiro-Vidal A.C."/>
            <person name="Benko-Iseppon A.M."/>
        </authorList>
    </citation>
    <scope>NUCLEOTIDE SEQUENCE [LARGE SCALE GENOMIC DNA]</scope>
    <source>
        <tissue evidence="1">Leaves</tissue>
    </source>
</reference>
<dbReference type="Proteomes" id="UP001341840">
    <property type="component" value="Unassembled WGS sequence"/>
</dbReference>
<sequence>MALLFADSSNTFKSGLTLELEYHLDPSKTSSSKSAASVGDSAASVTQSSGSDGVVVTTPSTAGSKTYDGTSYRLRGVKKTSTVDDYLTKLRNISESLVALDYHISDDGHIQAIIDGLDEEYHGFVASLMARFGTFTVPEAEPFLQAYDEMLARSKNLGPSIPVAYFTQVESFNSFSMRGGGRRGRREKRI</sequence>
<evidence type="ECO:0000313" key="2">
    <source>
        <dbReference type="Proteomes" id="UP001341840"/>
    </source>
</evidence>
<dbReference type="EMBL" id="JASCZI010271922">
    <property type="protein sequence ID" value="MED6217669.1"/>
    <property type="molecule type" value="Genomic_DNA"/>
</dbReference>
<evidence type="ECO:0000313" key="1">
    <source>
        <dbReference type="EMBL" id="MED6217669.1"/>
    </source>
</evidence>
<keyword evidence="2" id="KW-1185">Reference proteome</keyword>
<name>A0ABU6Z554_9FABA</name>
<dbReference type="PANTHER" id="PTHR47481">
    <property type="match status" value="1"/>
</dbReference>
<comment type="caution">
    <text evidence="1">The sequence shown here is derived from an EMBL/GenBank/DDBJ whole genome shotgun (WGS) entry which is preliminary data.</text>
</comment>
<protein>
    <submittedName>
        <fullName evidence="1">Uncharacterized protein</fullName>
    </submittedName>
</protein>
<proteinExistence type="predicted"/>
<dbReference type="PANTHER" id="PTHR47481:SF31">
    <property type="entry name" value="OS01G0873500 PROTEIN"/>
    <property type="match status" value="1"/>
</dbReference>